<name>A0A2G2Z218_CAPAN</name>
<reference evidence="2 3" key="2">
    <citation type="journal article" date="2017" name="Genome Biol.">
        <title>New reference genome sequences of hot pepper reveal the massive evolution of plant disease-resistance genes by retroduplication.</title>
        <authorList>
            <person name="Kim S."/>
            <person name="Park J."/>
            <person name="Yeom S.I."/>
            <person name="Kim Y.M."/>
            <person name="Seo E."/>
            <person name="Kim K.T."/>
            <person name="Kim M.S."/>
            <person name="Lee J.M."/>
            <person name="Cheong K."/>
            <person name="Shin H.S."/>
            <person name="Kim S.B."/>
            <person name="Han K."/>
            <person name="Lee J."/>
            <person name="Park M."/>
            <person name="Lee H.A."/>
            <person name="Lee H.Y."/>
            <person name="Lee Y."/>
            <person name="Oh S."/>
            <person name="Lee J.H."/>
            <person name="Choi E."/>
            <person name="Choi E."/>
            <person name="Lee S.E."/>
            <person name="Jeon J."/>
            <person name="Kim H."/>
            <person name="Choi G."/>
            <person name="Song H."/>
            <person name="Lee J."/>
            <person name="Lee S.C."/>
            <person name="Kwon J.K."/>
            <person name="Lee H.Y."/>
            <person name="Koo N."/>
            <person name="Hong Y."/>
            <person name="Kim R.W."/>
            <person name="Kang W.H."/>
            <person name="Huh J.H."/>
            <person name="Kang B.C."/>
            <person name="Yang T.J."/>
            <person name="Lee Y.H."/>
            <person name="Bennetzen J.L."/>
            <person name="Choi D."/>
        </authorList>
    </citation>
    <scope>NUCLEOTIDE SEQUENCE [LARGE SCALE GENOMIC DNA]</scope>
    <source>
        <strain evidence="3">cv. CM334</strain>
    </source>
</reference>
<accession>A0A2G2Z218</accession>
<evidence type="ECO:0000313" key="2">
    <source>
        <dbReference type="EMBL" id="PHT76036.1"/>
    </source>
</evidence>
<protein>
    <submittedName>
        <fullName evidence="2">Uncharacterized protein</fullName>
    </submittedName>
</protein>
<feature type="region of interest" description="Disordered" evidence="1">
    <location>
        <begin position="234"/>
        <end position="260"/>
    </location>
</feature>
<feature type="compositionally biased region" description="Basic and acidic residues" evidence="1">
    <location>
        <begin position="86"/>
        <end position="95"/>
    </location>
</feature>
<feature type="region of interest" description="Disordered" evidence="1">
    <location>
        <begin position="118"/>
        <end position="145"/>
    </location>
</feature>
<evidence type="ECO:0000256" key="1">
    <source>
        <dbReference type="SAM" id="MobiDB-lite"/>
    </source>
</evidence>
<proteinExistence type="predicted"/>
<feature type="compositionally biased region" description="Polar residues" evidence="1">
    <location>
        <begin position="234"/>
        <end position="243"/>
    </location>
</feature>
<feature type="compositionally biased region" description="Polar residues" evidence="1">
    <location>
        <begin position="166"/>
        <end position="175"/>
    </location>
</feature>
<dbReference type="AlphaFoldDB" id="A0A2G2Z218"/>
<dbReference type="PANTHER" id="PTHR34684:SF1">
    <property type="entry name" value="OS08G0192200 PROTEIN"/>
    <property type="match status" value="1"/>
</dbReference>
<reference evidence="2 3" key="1">
    <citation type="journal article" date="2014" name="Nat. Genet.">
        <title>Genome sequence of the hot pepper provides insights into the evolution of pungency in Capsicum species.</title>
        <authorList>
            <person name="Kim S."/>
            <person name="Park M."/>
            <person name="Yeom S.I."/>
            <person name="Kim Y.M."/>
            <person name="Lee J.M."/>
            <person name="Lee H.A."/>
            <person name="Seo E."/>
            <person name="Choi J."/>
            <person name="Cheong K."/>
            <person name="Kim K.T."/>
            <person name="Jung K."/>
            <person name="Lee G.W."/>
            <person name="Oh S.K."/>
            <person name="Bae C."/>
            <person name="Kim S.B."/>
            <person name="Lee H.Y."/>
            <person name="Kim S.Y."/>
            <person name="Kim M.S."/>
            <person name="Kang B.C."/>
            <person name="Jo Y.D."/>
            <person name="Yang H.B."/>
            <person name="Jeong H.J."/>
            <person name="Kang W.H."/>
            <person name="Kwon J.K."/>
            <person name="Shin C."/>
            <person name="Lim J.Y."/>
            <person name="Park J.H."/>
            <person name="Huh J.H."/>
            <person name="Kim J.S."/>
            <person name="Kim B.D."/>
            <person name="Cohen O."/>
            <person name="Paran I."/>
            <person name="Suh M.C."/>
            <person name="Lee S.B."/>
            <person name="Kim Y.K."/>
            <person name="Shin Y."/>
            <person name="Noh S.J."/>
            <person name="Park J."/>
            <person name="Seo Y.S."/>
            <person name="Kwon S.Y."/>
            <person name="Kim H.A."/>
            <person name="Park J.M."/>
            <person name="Kim H.J."/>
            <person name="Choi S.B."/>
            <person name="Bosland P.W."/>
            <person name="Reeves G."/>
            <person name="Jo S.H."/>
            <person name="Lee B.W."/>
            <person name="Cho H.T."/>
            <person name="Choi H.S."/>
            <person name="Lee M.S."/>
            <person name="Yu Y."/>
            <person name="Do Choi Y."/>
            <person name="Park B.S."/>
            <person name="van Deynze A."/>
            <person name="Ashrafi H."/>
            <person name="Hill T."/>
            <person name="Kim W.T."/>
            <person name="Pai H.S."/>
            <person name="Ahn H.K."/>
            <person name="Yeam I."/>
            <person name="Giovannoni J.J."/>
            <person name="Rose J.K."/>
            <person name="Sorensen I."/>
            <person name="Lee S.J."/>
            <person name="Kim R.W."/>
            <person name="Choi I.Y."/>
            <person name="Choi B.S."/>
            <person name="Lim J.S."/>
            <person name="Lee Y.H."/>
            <person name="Choi D."/>
        </authorList>
    </citation>
    <scope>NUCLEOTIDE SEQUENCE [LARGE SCALE GENOMIC DNA]</scope>
    <source>
        <strain evidence="3">cv. CM334</strain>
    </source>
</reference>
<dbReference type="EMBL" id="AYRZ02000007">
    <property type="protein sequence ID" value="PHT76036.1"/>
    <property type="molecule type" value="Genomic_DNA"/>
</dbReference>
<keyword evidence="3" id="KW-1185">Reference proteome</keyword>
<dbReference type="PANTHER" id="PTHR34684">
    <property type="entry name" value="OS08G0192200 PROTEIN"/>
    <property type="match status" value="1"/>
</dbReference>
<dbReference type="Proteomes" id="UP000222542">
    <property type="component" value="Unassembled WGS sequence"/>
</dbReference>
<sequence>MLVRITKRAGERVGSGLMKANVEKANRAVEVNEMWKLRQKELELENRLNRKSADKKSDTCHSFSVLERRSRERCDTDSGTSRSKKREVEDSHSCEEEGLGDAEIEEFLHLRIKRARGTVGSRMDEAGPYLPSSPDPREKESASPNMKLSKVHRYHAVIGPEKPDWLNSTVSSENESLSDDKIKIPKKAKSSPAGSTTVKAVGSDGLADGNSPGLSSITVDNSVEFTYEELAPTTNDQCSLNEWDSSKDLGSRIKPSRHLY</sequence>
<gene>
    <name evidence="2" type="ORF">T459_19558</name>
</gene>
<dbReference type="STRING" id="4072.A0A2G2Z218"/>
<dbReference type="Gramene" id="PHT76036">
    <property type="protein sequence ID" value="PHT76036"/>
    <property type="gene ID" value="T459_19558"/>
</dbReference>
<organism evidence="2 3">
    <name type="scientific">Capsicum annuum</name>
    <name type="common">Capsicum pepper</name>
    <dbReference type="NCBI Taxonomy" id="4072"/>
    <lineage>
        <taxon>Eukaryota</taxon>
        <taxon>Viridiplantae</taxon>
        <taxon>Streptophyta</taxon>
        <taxon>Embryophyta</taxon>
        <taxon>Tracheophyta</taxon>
        <taxon>Spermatophyta</taxon>
        <taxon>Magnoliopsida</taxon>
        <taxon>eudicotyledons</taxon>
        <taxon>Gunneridae</taxon>
        <taxon>Pentapetalae</taxon>
        <taxon>asterids</taxon>
        <taxon>lamiids</taxon>
        <taxon>Solanales</taxon>
        <taxon>Solanaceae</taxon>
        <taxon>Solanoideae</taxon>
        <taxon>Capsiceae</taxon>
        <taxon>Capsicum</taxon>
    </lineage>
</organism>
<feature type="region of interest" description="Disordered" evidence="1">
    <location>
        <begin position="163"/>
        <end position="215"/>
    </location>
</feature>
<evidence type="ECO:0000313" key="3">
    <source>
        <dbReference type="Proteomes" id="UP000222542"/>
    </source>
</evidence>
<comment type="caution">
    <text evidence="2">The sequence shown here is derived from an EMBL/GenBank/DDBJ whole genome shotgun (WGS) entry which is preliminary data.</text>
</comment>
<feature type="region of interest" description="Disordered" evidence="1">
    <location>
        <begin position="69"/>
        <end position="97"/>
    </location>
</feature>